<keyword evidence="2" id="KW-1185">Reference proteome</keyword>
<organism evidence="1 2">
    <name type="scientific">Catharanthus roseus</name>
    <name type="common">Madagascar periwinkle</name>
    <name type="synonym">Vinca rosea</name>
    <dbReference type="NCBI Taxonomy" id="4058"/>
    <lineage>
        <taxon>Eukaryota</taxon>
        <taxon>Viridiplantae</taxon>
        <taxon>Streptophyta</taxon>
        <taxon>Embryophyta</taxon>
        <taxon>Tracheophyta</taxon>
        <taxon>Spermatophyta</taxon>
        <taxon>Magnoliopsida</taxon>
        <taxon>eudicotyledons</taxon>
        <taxon>Gunneridae</taxon>
        <taxon>Pentapetalae</taxon>
        <taxon>asterids</taxon>
        <taxon>lamiids</taxon>
        <taxon>Gentianales</taxon>
        <taxon>Apocynaceae</taxon>
        <taxon>Rauvolfioideae</taxon>
        <taxon>Vinceae</taxon>
        <taxon>Catharanthinae</taxon>
        <taxon>Catharanthus</taxon>
    </lineage>
</organism>
<gene>
    <name evidence="1" type="ORF">M9H77_22784</name>
</gene>
<dbReference type="Proteomes" id="UP001060085">
    <property type="component" value="Linkage Group LG05"/>
</dbReference>
<sequence>MGKEAGGESMVERRLMDSGDIVGREIDRKNGDGDLSTSQHIAKNMRQFFSLGKRDSNHLLRVDDYYFKIANCVSCVLGVEDRRNMEKELLLILEDLSISLSLNPSLCYKVSLEELKSCWILILFKNFNEMRQRALENPFKNLLLNQLMNYSSSREEGDAKENPRNQALLRPNVNGRSCYWSRDNASLVKLKIVGFALEIDRNTCLHHNINEKEETYHGVRMPMRRCWRKTNLMLWRFDNEFFFKPISSLPCVFLQRLKIVLRIEFLLCDFGWELYG</sequence>
<dbReference type="EMBL" id="CM044705">
    <property type="protein sequence ID" value="KAI5663461.1"/>
    <property type="molecule type" value="Genomic_DNA"/>
</dbReference>
<evidence type="ECO:0000313" key="2">
    <source>
        <dbReference type="Proteomes" id="UP001060085"/>
    </source>
</evidence>
<comment type="caution">
    <text evidence="1">The sequence shown here is derived from an EMBL/GenBank/DDBJ whole genome shotgun (WGS) entry which is preliminary data.</text>
</comment>
<proteinExistence type="predicted"/>
<accession>A0ACC0ARV1</accession>
<evidence type="ECO:0000313" key="1">
    <source>
        <dbReference type="EMBL" id="KAI5663461.1"/>
    </source>
</evidence>
<protein>
    <submittedName>
        <fullName evidence="1">Uncharacterized protein</fullName>
    </submittedName>
</protein>
<reference evidence="2" key="1">
    <citation type="journal article" date="2023" name="Nat. Plants">
        <title>Single-cell RNA sequencing provides a high-resolution roadmap for understanding the multicellular compartmentation of specialized metabolism.</title>
        <authorList>
            <person name="Sun S."/>
            <person name="Shen X."/>
            <person name="Li Y."/>
            <person name="Li Y."/>
            <person name="Wang S."/>
            <person name="Li R."/>
            <person name="Zhang H."/>
            <person name="Shen G."/>
            <person name="Guo B."/>
            <person name="Wei J."/>
            <person name="Xu J."/>
            <person name="St-Pierre B."/>
            <person name="Chen S."/>
            <person name="Sun C."/>
        </authorList>
    </citation>
    <scope>NUCLEOTIDE SEQUENCE [LARGE SCALE GENOMIC DNA]</scope>
</reference>
<name>A0ACC0ARV1_CATRO</name>